<name>A0A1U7SDA0_ALLSI</name>
<dbReference type="Pfam" id="PF11032">
    <property type="entry name" value="ApoM"/>
    <property type="match status" value="1"/>
</dbReference>
<dbReference type="Proteomes" id="UP000189705">
    <property type="component" value="Unplaced"/>
</dbReference>
<evidence type="ECO:0000256" key="1">
    <source>
        <dbReference type="ARBA" id="ARBA00004613"/>
    </source>
</evidence>
<dbReference type="InParanoid" id="A0A1U7SDA0"/>
<dbReference type="GeneID" id="102384365"/>
<evidence type="ECO:0000256" key="3">
    <source>
        <dbReference type="ARBA" id="ARBA00022729"/>
    </source>
</evidence>
<dbReference type="InterPro" id="IPR012674">
    <property type="entry name" value="Calycin"/>
</dbReference>
<keyword evidence="7" id="KW-1185">Reference proteome</keyword>
<evidence type="ECO:0000256" key="6">
    <source>
        <dbReference type="SAM" id="SignalP"/>
    </source>
</evidence>
<dbReference type="GO" id="GO:0005615">
    <property type="term" value="C:extracellular space"/>
    <property type="evidence" value="ECO:0007669"/>
    <property type="project" value="TreeGrafter"/>
</dbReference>
<feature type="signal peptide" evidence="6">
    <location>
        <begin position="1"/>
        <end position="18"/>
    </location>
</feature>
<dbReference type="eggNOG" id="ENOG502S0Q2">
    <property type="taxonomic scope" value="Eukaryota"/>
</dbReference>
<feature type="region of interest" description="Disordered" evidence="5">
    <location>
        <begin position="184"/>
        <end position="204"/>
    </location>
</feature>
<dbReference type="PANTHER" id="PTHR11967:SF2">
    <property type="entry name" value="ALPHA-1-ACID GLYCOPROTEIN 1"/>
    <property type="match status" value="1"/>
</dbReference>
<sequence>MALACIALLLGLAHLLNAKPLDCEPLVPETLDDATVSKALGKWFYIVGASHYKPHQREMELLKNAYFFFYPGKHEDELQVIQVMRFNESCIVDKKSYITIDRSNSTMTIQGPYGNDTAQLLKSSFDDTLIMYHVQQVEKGISFSARSQNVSKEHLEEFKAQAACLGFTEDDMYYTTAEAICPLEDDDGDKHPSKVEPTVEPTAE</sequence>
<keyword evidence="3 6" id="KW-0732">Signal</keyword>
<protein>
    <submittedName>
        <fullName evidence="8">Alpha-1-acid glycoprotein 2</fullName>
    </submittedName>
</protein>
<dbReference type="SUPFAM" id="SSF50814">
    <property type="entry name" value="Lipocalins"/>
    <property type="match status" value="1"/>
</dbReference>
<feature type="chain" id="PRO_5010579646" evidence="6">
    <location>
        <begin position="19"/>
        <end position="204"/>
    </location>
</feature>
<dbReference type="AlphaFoldDB" id="A0A1U7SDA0"/>
<keyword evidence="2" id="KW-0964">Secreted</keyword>
<comment type="subcellular location">
    <subcellularLocation>
        <location evidence="1">Secreted</location>
    </subcellularLocation>
</comment>
<dbReference type="KEGG" id="asn:102384365"/>
<proteinExistence type="predicted"/>
<dbReference type="RefSeq" id="XP_006029775.1">
    <property type="nucleotide sequence ID" value="XM_006029713.3"/>
</dbReference>
<evidence type="ECO:0000313" key="8">
    <source>
        <dbReference type="RefSeq" id="XP_006029775.1"/>
    </source>
</evidence>
<dbReference type="PANTHER" id="PTHR11967">
    <property type="entry name" value="ALPHA-1-ACID GLYCOPROTEIN"/>
    <property type="match status" value="1"/>
</dbReference>
<gene>
    <name evidence="8" type="primary">LOC102384365</name>
</gene>
<evidence type="ECO:0000256" key="4">
    <source>
        <dbReference type="ARBA" id="ARBA00023180"/>
    </source>
</evidence>
<evidence type="ECO:0000313" key="7">
    <source>
        <dbReference type="Proteomes" id="UP000189705"/>
    </source>
</evidence>
<evidence type="ECO:0000256" key="5">
    <source>
        <dbReference type="SAM" id="MobiDB-lite"/>
    </source>
</evidence>
<keyword evidence="4" id="KW-0325">Glycoprotein</keyword>
<evidence type="ECO:0000256" key="2">
    <source>
        <dbReference type="ARBA" id="ARBA00022525"/>
    </source>
</evidence>
<dbReference type="InterPro" id="IPR022734">
    <property type="entry name" value="ApoM"/>
</dbReference>
<dbReference type="OrthoDB" id="9393849at2759"/>
<dbReference type="Gene3D" id="2.40.128.20">
    <property type="match status" value="1"/>
</dbReference>
<accession>A0A1U7SDA0</accession>
<organism evidence="7 8">
    <name type="scientific">Alligator sinensis</name>
    <name type="common">Chinese alligator</name>
    <dbReference type="NCBI Taxonomy" id="38654"/>
    <lineage>
        <taxon>Eukaryota</taxon>
        <taxon>Metazoa</taxon>
        <taxon>Chordata</taxon>
        <taxon>Craniata</taxon>
        <taxon>Vertebrata</taxon>
        <taxon>Euteleostomi</taxon>
        <taxon>Archelosauria</taxon>
        <taxon>Archosauria</taxon>
        <taxon>Crocodylia</taxon>
        <taxon>Alligatoridae</taxon>
        <taxon>Alligatorinae</taxon>
        <taxon>Alligator</taxon>
    </lineage>
</organism>
<reference evidence="8" key="1">
    <citation type="submission" date="2025-08" db="UniProtKB">
        <authorList>
            <consortium name="RefSeq"/>
        </authorList>
    </citation>
    <scope>IDENTIFICATION</scope>
</reference>